<reference evidence="1 2" key="1">
    <citation type="submission" date="2020-04" db="EMBL/GenBank/DDBJ databases">
        <title>Draft genome of Pyxidicoccus fallax type strain.</title>
        <authorList>
            <person name="Whitworth D.E."/>
        </authorList>
    </citation>
    <scope>NUCLEOTIDE SEQUENCE [LARGE SCALE GENOMIC DNA]</scope>
    <source>
        <strain evidence="1 2">DSM 14698</strain>
    </source>
</reference>
<dbReference type="EMBL" id="JABBJJ010000027">
    <property type="protein sequence ID" value="NMO14865.1"/>
    <property type="molecule type" value="Genomic_DNA"/>
</dbReference>
<sequence>MNGHPPKIRVFARDGSLWVRDGLSACFYMPRPHAELARGVLRSIETYRRALEPDALTWHAGPEGEWQRLDERAWEHIRRTLLEEPFASVHLVSDSRNEEQYLVDYLGKSLDPSSIFHNPEEVCAVSYWLPTEVLERHGPQRMRELVLELAAPLPFSSGNAGFSFNCHLDEAGVDREVRKHCFRYPGMDVLHPSSTAMSIGTRVRGPAWLTFLGQPVLGELGGVSGLRSRLYTPGTTVQELEGDRAVVTLGAWPEAGDTEQGKDLPAYRELARVLEPWTHWGDNILNDPEETRRWERRFLD</sequence>
<dbReference type="Pfam" id="PF11876">
    <property type="entry name" value="TsiV"/>
    <property type="match status" value="1"/>
</dbReference>
<protein>
    <submittedName>
        <fullName evidence="1">DUF3396 domain-containing protein</fullName>
    </submittedName>
</protein>
<proteinExistence type="predicted"/>
<organism evidence="1 2">
    <name type="scientific">Pyxidicoccus fallax</name>
    <dbReference type="NCBI Taxonomy" id="394095"/>
    <lineage>
        <taxon>Bacteria</taxon>
        <taxon>Pseudomonadati</taxon>
        <taxon>Myxococcota</taxon>
        <taxon>Myxococcia</taxon>
        <taxon>Myxococcales</taxon>
        <taxon>Cystobacterineae</taxon>
        <taxon>Myxococcaceae</taxon>
        <taxon>Pyxidicoccus</taxon>
    </lineage>
</organism>
<evidence type="ECO:0000313" key="1">
    <source>
        <dbReference type="EMBL" id="NMO14865.1"/>
    </source>
</evidence>
<dbReference type="Proteomes" id="UP000518300">
    <property type="component" value="Unassembled WGS sequence"/>
</dbReference>
<keyword evidence="2" id="KW-1185">Reference proteome</keyword>
<evidence type="ECO:0000313" key="2">
    <source>
        <dbReference type="Proteomes" id="UP000518300"/>
    </source>
</evidence>
<dbReference type="InterPro" id="IPR021815">
    <property type="entry name" value="TsiV"/>
</dbReference>
<accession>A0A848LDH5</accession>
<dbReference type="AlphaFoldDB" id="A0A848LDH5"/>
<comment type="caution">
    <text evidence="1">The sequence shown here is derived from an EMBL/GenBank/DDBJ whole genome shotgun (WGS) entry which is preliminary data.</text>
</comment>
<name>A0A848LDH5_9BACT</name>
<gene>
    <name evidence="1" type="ORF">HG543_08335</name>
</gene>